<proteinExistence type="predicted"/>
<feature type="signal peptide" evidence="2">
    <location>
        <begin position="1"/>
        <end position="26"/>
    </location>
</feature>
<dbReference type="AlphaFoldDB" id="A0A9D9BYJ8"/>
<feature type="chain" id="PRO_5038955092" description="Secreted protein" evidence="2">
    <location>
        <begin position="27"/>
        <end position="427"/>
    </location>
</feature>
<dbReference type="EMBL" id="JAEPLE010000006">
    <property type="protein sequence ID" value="MBO6988915.1"/>
    <property type="molecule type" value="Genomic_DNA"/>
</dbReference>
<keyword evidence="1" id="KW-0175">Coiled coil</keyword>
<comment type="caution">
    <text evidence="3">The sequence shown here is derived from an EMBL/GenBank/DDBJ whole genome shotgun (WGS) entry which is preliminary data.</text>
</comment>
<accession>A0A9D9BYJ8</accession>
<name>A0A9D9BYJ8_PROMR</name>
<evidence type="ECO:0000256" key="1">
    <source>
        <dbReference type="SAM" id="Coils"/>
    </source>
</evidence>
<evidence type="ECO:0000256" key="2">
    <source>
        <dbReference type="SAM" id="SignalP"/>
    </source>
</evidence>
<reference evidence="3" key="1">
    <citation type="journal article" date="2021" name="Front. Mar. Sci.">
        <title>Genomes of Diverse Isolates of Prochlorococcus High-Light-Adapted Clade II in the Western Pacific Ocean.</title>
        <authorList>
            <person name="Yan W."/>
            <person name="Feng X."/>
            <person name="Zhang W."/>
            <person name="Nawaz M.Z."/>
            <person name="Luo T."/>
            <person name="Zhang R."/>
            <person name="Jiao N."/>
        </authorList>
    </citation>
    <scope>NUCLEOTIDE SEQUENCE</scope>
    <source>
        <strain evidence="3">XMU1424</strain>
    </source>
</reference>
<gene>
    <name evidence="3" type="ORF">JJ833_08640</name>
</gene>
<protein>
    <recommendedName>
        <fullName evidence="4">Secreted protein</fullName>
    </recommendedName>
</protein>
<feature type="coiled-coil region" evidence="1">
    <location>
        <begin position="210"/>
        <end position="237"/>
    </location>
</feature>
<sequence length="427" mass="48274">MLKRIINNKIFLLSSALLLGSAPVFAESPWDGKYNSTFPFQMSRASVCPKFLPIDIEIKIENGQISGFMFNNGGGNKDAFCKLYHNGSITGAIDNEGNFIDVKVKQKDGHSRKYSSYKITGNIKNNLNLISRSKKYHPTTAFLITKYADLNSGSNNLVNSNQSYKTIVNNVNKQSEAQKKLDEIQASLNMYEAISKVVKRQKPDVRSRFAIAIKKEIKKLNAEKQSLEQEFSNQFSTPIRPSNQKLNISSFKASETFPKIPFYVPGTNEIGEMLTIPRVTDEGNLVYRLDFLDPTLTYEKVRDSINIPHESINEVIKALLNIDKWTITAQENNVTRRVSKTALCIPKGRCENKKKGVMSTEIVFQVYEDGSTAGRMQRNKGTYSVGYNLSVESSVLLSAYLTYMRDTGFKEFNIRNMSDEELESLFN</sequence>
<keyword evidence="2" id="KW-0732">Signal</keyword>
<organism evidence="3">
    <name type="scientific">Prochlorococcus marinus XMU1424</name>
    <dbReference type="NCBI Taxonomy" id="2774497"/>
    <lineage>
        <taxon>Bacteria</taxon>
        <taxon>Bacillati</taxon>
        <taxon>Cyanobacteriota</taxon>
        <taxon>Cyanophyceae</taxon>
        <taxon>Synechococcales</taxon>
        <taxon>Prochlorococcaceae</taxon>
        <taxon>Prochlorococcus</taxon>
    </lineage>
</organism>
<evidence type="ECO:0000313" key="3">
    <source>
        <dbReference type="EMBL" id="MBO6988915.1"/>
    </source>
</evidence>
<evidence type="ECO:0008006" key="4">
    <source>
        <dbReference type="Google" id="ProtNLM"/>
    </source>
</evidence>